<organism evidence="1 2">
    <name type="scientific">Meloidogyne enterolobii</name>
    <name type="common">Root-knot nematode worm</name>
    <name type="synonym">Meloidogyne mayaguensis</name>
    <dbReference type="NCBI Taxonomy" id="390850"/>
    <lineage>
        <taxon>Eukaryota</taxon>
        <taxon>Metazoa</taxon>
        <taxon>Ecdysozoa</taxon>
        <taxon>Nematoda</taxon>
        <taxon>Chromadorea</taxon>
        <taxon>Rhabditida</taxon>
        <taxon>Tylenchina</taxon>
        <taxon>Tylenchomorpha</taxon>
        <taxon>Tylenchoidea</taxon>
        <taxon>Meloidogynidae</taxon>
        <taxon>Meloidogyninae</taxon>
        <taxon>Meloidogyne</taxon>
    </lineage>
</organism>
<name>A0ACB0YQG8_MELEN</name>
<comment type="caution">
    <text evidence="1">The sequence shown here is derived from an EMBL/GenBank/DDBJ whole genome shotgun (WGS) entry which is preliminary data.</text>
</comment>
<gene>
    <name evidence="1" type="ORF">MENTE1834_LOCUS15280</name>
</gene>
<sequence>MLRSIRSNNLLFACRAILYFNFAQNFKQNQLIITKNYGTKSYQSSKSKQKMYTPSEMDDEKLGKEGKLSTIGLAQKASKELKDCYQILQDNISKHLTLEVNLKTYEDIPVTLQSGETHKLFKFARITMRNPTAIAINFVDNLEAMKSARDALQSNVGEHVNIQADGFMLYVPVPKITRGLFLKIFKEIN</sequence>
<keyword evidence="2" id="KW-1185">Reference proteome</keyword>
<reference evidence="1" key="1">
    <citation type="submission" date="2023-11" db="EMBL/GenBank/DDBJ databases">
        <authorList>
            <person name="Poullet M."/>
        </authorList>
    </citation>
    <scope>NUCLEOTIDE SEQUENCE</scope>
    <source>
        <strain evidence="1">E1834</strain>
    </source>
</reference>
<evidence type="ECO:0000313" key="2">
    <source>
        <dbReference type="Proteomes" id="UP001497535"/>
    </source>
</evidence>
<dbReference type="Proteomes" id="UP001497535">
    <property type="component" value="Unassembled WGS sequence"/>
</dbReference>
<accession>A0ACB0YQG8</accession>
<protein>
    <submittedName>
        <fullName evidence="1">Uncharacterized protein</fullName>
    </submittedName>
</protein>
<proteinExistence type="predicted"/>
<evidence type="ECO:0000313" key="1">
    <source>
        <dbReference type="EMBL" id="CAK5057727.1"/>
    </source>
</evidence>
<dbReference type="EMBL" id="CAVMJV010000016">
    <property type="protein sequence ID" value="CAK5057727.1"/>
    <property type="molecule type" value="Genomic_DNA"/>
</dbReference>